<sequence length="227" mass="23879">MEVTIPARFNGPPDSGQGGYACGLLAGLVPPAAGHAVVTLIAPPPLDTPMRLEAGARRSHLWLGDRLIATVGAARKPVPVVDPVSPDEARRASEGYLGHRDHPFPTCFVCGHDREDGLRLAPGPVAGRDGVVACGWVPEDVSTEVLWGVLDCPGGWTADPRADPMVLTRMTAEVVRPPRPGAPHVVVARREERWGRTAVNLTSVYGADGDLVATSTTQWTALEAGGV</sequence>
<keyword evidence="2" id="KW-1185">Reference proteome</keyword>
<dbReference type="Gene3D" id="3.10.129.10">
    <property type="entry name" value="Hotdog Thioesterase"/>
    <property type="match status" value="1"/>
</dbReference>
<comment type="caution">
    <text evidence="1">The sequence shown here is derived from an EMBL/GenBank/DDBJ whole genome shotgun (WGS) entry which is preliminary data.</text>
</comment>
<dbReference type="Proteomes" id="UP000316628">
    <property type="component" value="Unassembled WGS sequence"/>
</dbReference>
<dbReference type="OrthoDB" id="5495835at2"/>
<organism evidence="1 2">
    <name type="scientific">Saccharothrix saharensis</name>
    <dbReference type="NCBI Taxonomy" id="571190"/>
    <lineage>
        <taxon>Bacteria</taxon>
        <taxon>Bacillati</taxon>
        <taxon>Actinomycetota</taxon>
        <taxon>Actinomycetes</taxon>
        <taxon>Pseudonocardiales</taxon>
        <taxon>Pseudonocardiaceae</taxon>
        <taxon>Saccharothrix</taxon>
    </lineage>
</organism>
<evidence type="ECO:0008006" key="3">
    <source>
        <dbReference type="Google" id="ProtNLM"/>
    </source>
</evidence>
<dbReference type="AlphaFoldDB" id="A0A543JRP5"/>
<protein>
    <recommendedName>
        <fullName evidence="3">Thioesterase superfamily protein</fullName>
    </recommendedName>
</protein>
<proteinExistence type="predicted"/>
<dbReference type="EMBL" id="VFPP01000001">
    <property type="protein sequence ID" value="TQM85424.1"/>
    <property type="molecule type" value="Genomic_DNA"/>
</dbReference>
<evidence type="ECO:0000313" key="1">
    <source>
        <dbReference type="EMBL" id="TQM85424.1"/>
    </source>
</evidence>
<gene>
    <name evidence="1" type="ORF">FHX81_7905</name>
</gene>
<evidence type="ECO:0000313" key="2">
    <source>
        <dbReference type="Proteomes" id="UP000316628"/>
    </source>
</evidence>
<name>A0A543JRP5_9PSEU</name>
<accession>A0A543JRP5</accession>
<dbReference type="InterPro" id="IPR029069">
    <property type="entry name" value="HotDog_dom_sf"/>
</dbReference>
<reference evidence="1 2" key="1">
    <citation type="submission" date="2019-06" db="EMBL/GenBank/DDBJ databases">
        <title>Sequencing the genomes of 1000 actinobacteria strains.</title>
        <authorList>
            <person name="Klenk H.-P."/>
        </authorList>
    </citation>
    <scope>NUCLEOTIDE SEQUENCE [LARGE SCALE GENOMIC DNA]</scope>
    <source>
        <strain evidence="1 2">DSM 45456</strain>
    </source>
</reference>
<dbReference type="SUPFAM" id="SSF54637">
    <property type="entry name" value="Thioesterase/thiol ester dehydrase-isomerase"/>
    <property type="match status" value="1"/>
</dbReference>
<dbReference type="RefSeq" id="WP_141983465.1">
    <property type="nucleotide sequence ID" value="NZ_VFPP01000001.1"/>
</dbReference>